<reference evidence="2 3" key="1">
    <citation type="submission" date="2020-01" db="EMBL/GenBank/DDBJ databases">
        <title>Genome analysis of Anaerocolumna sp. CBA3638.</title>
        <authorList>
            <person name="Kim J."/>
            <person name="Roh S.W."/>
        </authorList>
    </citation>
    <scope>NUCLEOTIDE SEQUENCE [LARGE SCALE GENOMIC DNA]</scope>
    <source>
        <strain evidence="2 3">CBA3638</strain>
    </source>
</reference>
<keyword evidence="3" id="KW-1185">Reference proteome</keyword>
<proteinExistence type="predicted"/>
<organism evidence="2 3">
    <name type="scientific">Anaerocolumna sedimenticola</name>
    <dbReference type="NCBI Taxonomy" id="2696063"/>
    <lineage>
        <taxon>Bacteria</taxon>
        <taxon>Bacillati</taxon>
        <taxon>Bacillota</taxon>
        <taxon>Clostridia</taxon>
        <taxon>Lachnospirales</taxon>
        <taxon>Lachnospiraceae</taxon>
        <taxon>Anaerocolumna</taxon>
    </lineage>
</organism>
<dbReference type="PANTHER" id="PTHR33434:SF2">
    <property type="entry name" value="FATTY ACID-BINDING PROTEIN TM_1468"/>
    <property type="match status" value="1"/>
</dbReference>
<evidence type="ECO:0000313" key="3">
    <source>
        <dbReference type="Proteomes" id="UP000464314"/>
    </source>
</evidence>
<dbReference type="NCBIfam" id="TIGR00762">
    <property type="entry name" value="DegV"/>
    <property type="match status" value="1"/>
</dbReference>
<evidence type="ECO:0000313" key="2">
    <source>
        <dbReference type="EMBL" id="QHQ61289.1"/>
    </source>
</evidence>
<dbReference type="PROSITE" id="PS51482">
    <property type="entry name" value="DEGV"/>
    <property type="match status" value="1"/>
</dbReference>
<dbReference type="RefSeq" id="WP_161838115.1">
    <property type="nucleotide sequence ID" value="NZ_CP048000.1"/>
</dbReference>
<name>A0A6P1TM87_9FIRM</name>
<dbReference type="AlphaFoldDB" id="A0A6P1TM87"/>
<sequence>MRDYHIFSDSSCDTPEELLSIHNITLVPFYVTFDQENYFKENTEITNQKFYDVLMNQKVFPKTSLPSVQDYINYFEPVILENKDILCLCLTQKFSGSYQSAVNAKLILNEKYPDAKISIIDSIQATAGQGIVLMQAVYMKEAGYTLEETENRINEIKPTARIMFTVDTLEYLAKGGRIGKVTSLAGTMLNLKPMIQLKDAELIPYSNVRGRKKAIQKILDMTEEYFTETGEKYEDYDFCLVNATTLEDTNFVQSQLEGLIGRKITYPVFQIGVTIGTYTGPGAVGVCFIRKYNAK</sequence>
<dbReference type="InterPro" id="IPR050270">
    <property type="entry name" value="DegV_domain_contain"/>
</dbReference>
<dbReference type="Gene3D" id="3.30.1180.10">
    <property type="match status" value="1"/>
</dbReference>
<keyword evidence="1" id="KW-0446">Lipid-binding</keyword>
<evidence type="ECO:0000256" key="1">
    <source>
        <dbReference type="ARBA" id="ARBA00023121"/>
    </source>
</evidence>
<dbReference type="InterPro" id="IPR043168">
    <property type="entry name" value="DegV_C"/>
</dbReference>
<dbReference type="SUPFAM" id="SSF82549">
    <property type="entry name" value="DAK1/DegV-like"/>
    <property type="match status" value="1"/>
</dbReference>
<dbReference type="Pfam" id="PF02645">
    <property type="entry name" value="DegV"/>
    <property type="match status" value="1"/>
</dbReference>
<dbReference type="InterPro" id="IPR003797">
    <property type="entry name" value="DegV"/>
</dbReference>
<dbReference type="KEGG" id="anr:Ana3638_11310"/>
<dbReference type="Proteomes" id="UP000464314">
    <property type="component" value="Chromosome"/>
</dbReference>
<dbReference type="EMBL" id="CP048000">
    <property type="protein sequence ID" value="QHQ61289.1"/>
    <property type="molecule type" value="Genomic_DNA"/>
</dbReference>
<dbReference type="Gene3D" id="3.40.50.10170">
    <property type="match status" value="1"/>
</dbReference>
<protein>
    <submittedName>
        <fullName evidence="2">DegV family EDD domain-containing protein</fullName>
    </submittedName>
</protein>
<dbReference type="PANTHER" id="PTHR33434">
    <property type="entry name" value="DEGV DOMAIN-CONTAINING PROTEIN DR_1986-RELATED"/>
    <property type="match status" value="1"/>
</dbReference>
<gene>
    <name evidence="2" type="ORF">Ana3638_11310</name>
</gene>
<dbReference type="GO" id="GO:0008289">
    <property type="term" value="F:lipid binding"/>
    <property type="evidence" value="ECO:0007669"/>
    <property type="project" value="UniProtKB-KW"/>
</dbReference>
<accession>A0A6P1TM87</accession>